<evidence type="ECO:0000313" key="1">
    <source>
        <dbReference type="EMBL" id="SSC66723.1"/>
    </source>
</evidence>
<organism evidence="1 2">
    <name type="scientific">Ciceribacter selenitireducens ATCC BAA-1503</name>
    <dbReference type="NCBI Taxonomy" id="1336235"/>
    <lineage>
        <taxon>Bacteria</taxon>
        <taxon>Pseudomonadati</taxon>
        <taxon>Pseudomonadota</taxon>
        <taxon>Alphaproteobacteria</taxon>
        <taxon>Hyphomicrobiales</taxon>
        <taxon>Rhizobiaceae</taxon>
        <taxon>Ciceribacter</taxon>
    </lineage>
</organism>
<gene>
    <name evidence="1" type="ORF">RHIZ70_2431</name>
</gene>
<accession>A0A376AGW7</accession>
<protein>
    <recommendedName>
        <fullName evidence="3">CobQ/CobB/MinD/ParA nucleotide binding domain-containing protein</fullName>
    </recommendedName>
</protein>
<dbReference type="PANTHER" id="PTHR13696:SF96">
    <property type="entry name" value="COBQ_COBB_MIND_PARA NUCLEOTIDE BINDING DOMAIN-CONTAINING PROTEIN"/>
    <property type="match status" value="1"/>
</dbReference>
<keyword evidence="2" id="KW-1185">Reference proteome</keyword>
<evidence type="ECO:0000313" key="2">
    <source>
        <dbReference type="Proteomes" id="UP000254764"/>
    </source>
</evidence>
<dbReference type="PANTHER" id="PTHR13696">
    <property type="entry name" value="P-LOOP CONTAINING NUCLEOSIDE TRIPHOSPHATE HYDROLASE"/>
    <property type="match status" value="1"/>
</dbReference>
<dbReference type="AlphaFoldDB" id="A0A376AGW7"/>
<dbReference type="PIRSF" id="PIRSF009320">
    <property type="entry name" value="Nuc_binding_HP_1000"/>
    <property type="match status" value="1"/>
</dbReference>
<sequence length="236" mass="24501">MPVLTFANTKGGAGKTTAVLILASELAGRGHRVTIVDADPRGWISRWHAIAGASSLISVAPVSEETIEAATAKAKKRGGYILIDLPSSHDALLAKAVGLVDHVLIPVQGCAMDAHGGAEVLELLRELDQSCGVRIPHSVVLTRVNAAVTTRALQAAKDFLAARGIATLSTAIAERAAYRDVFDKGGLLQAMNPLEVSNLARALENGSRLATEVMALLPQKAARAAAPRKAAIAKAA</sequence>
<dbReference type="RefSeq" id="WP_115669472.1">
    <property type="nucleotide sequence ID" value="NZ_UEYP01000002.1"/>
</dbReference>
<dbReference type="Pfam" id="PF07015">
    <property type="entry name" value="VirC1"/>
    <property type="match status" value="1"/>
</dbReference>
<dbReference type="OrthoDB" id="9804460at2"/>
<dbReference type="InterPro" id="IPR050678">
    <property type="entry name" value="DNA_Partitioning_ATPase"/>
</dbReference>
<dbReference type="CDD" id="cd02042">
    <property type="entry name" value="ParAB_family"/>
    <property type="match status" value="1"/>
</dbReference>
<name>A0A376AGW7_9HYPH</name>
<dbReference type="STRING" id="1336235.GCA_000518785_00236"/>
<dbReference type="InterPro" id="IPR009744">
    <property type="entry name" value="VirC1"/>
</dbReference>
<dbReference type="EMBL" id="UEYP01000002">
    <property type="protein sequence ID" value="SSC66723.1"/>
    <property type="molecule type" value="Genomic_DNA"/>
</dbReference>
<reference evidence="2" key="1">
    <citation type="submission" date="2018-07" db="EMBL/GenBank/DDBJ databases">
        <authorList>
            <person name="Peiro R."/>
            <person name="Begona"/>
            <person name="Cbmso G."/>
            <person name="Lopez M."/>
            <person name="Gonzalez S."/>
        </authorList>
    </citation>
    <scope>NUCLEOTIDE SEQUENCE [LARGE SCALE GENOMIC DNA]</scope>
</reference>
<evidence type="ECO:0008006" key="3">
    <source>
        <dbReference type="Google" id="ProtNLM"/>
    </source>
</evidence>
<dbReference type="SUPFAM" id="SSF52540">
    <property type="entry name" value="P-loop containing nucleoside triphosphate hydrolases"/>
    <property type="match status" value="1"/>
</dbReference>
<proteinExistence type="predicted"/>
<dbReference type="Proteomes" id="UP000254764">
    <property type="component" value="Unassembled WGS sequence"/>
</dbReference>
<dbReference type="InterPro" id="IPR027417">
    <property type="entry name" value="P-loop_NTPase"/>
</dbReference>
<dbReference type="Gene3D" id="3.40.50.300">
    <property type="entry name" value="P-loop containing nucleotide triphosphate hydrolases"/>
    <property type="match status" value="1"/>
</dbReference>